<protein>
    <submittedName>
        <fullName evidence="2">P-type ATPase N-terminal domain-containing protein</fullName>
    </submittedName>
</protein>
<accession>A0AC34GAD0</accession>
<reference evidence="2" key="1">
    <citation type="submission" date="2022-11" db="UniProtKB">
        <authorList>
            <consortium name="WormBaseParasite"/>
        </authorList>
    </citation>
    <scope>IDENTIFICATION</scope>
</reference>
<name>A0AC34GAD0_9BILA</name>
<evidence type="ECO:0000313" key="1">
    <source>
        <dbReference type="Proteomes" id="UP000887579"/>
    </source>
</evidence>
<dbReference type="Proteomes" id="UP000887579">
    <property type="component" value="Unplaced"/>
</dbReference>
<dbReference type="WBParaSite" id="ES5_v2.g26500.t1">
    <property type="protein sequence ID" value="ES5_v2.g26500.t1"/>
    <property type="gene ID" value="ES5_v2.g26500"/>
</dbReference>
<organism evidence="1 2">
    <name type="scientific">Panagrolaimus sp. ES5</name>
    <dbReference type="NCBI Taxonomy" id="591445"/>
    <lineage>
        <taxon>Eukaryota</taxon>
        <taxon>Metazoa</taxon>
        <taxon>Ecdysozoa</taxon>
        <taxon>Nematoda</taxon>
        <taxon>Chromadorea</taxon>
        <taxon>Rhabditida</taxon>
        <taxon>Tylenchina</taxon>
        <taxon>Panagrolaimomorpha</taxon>
        <taxon>Panagrolaimoidea</taxon>
        <taxon>Panagrolaimidae</taxon>
        <taxon>Panagrolaimus</taxon>
    </lineage>
</organism>
<sequence>MNDALESTSSPLSTLSKDITDPISDLSTRINDLSTRISKTRTNENIKFSLNRFFQRIFKRQKVYFARTINIGKNATLSTGSTKFRNNAVCNTKYNFFTFIPLVLFEQFKYFINLYFLLIASCQFIPQIRTEDPITYWGPLGFVLFVTLIKEAVDDTIRLWRDIEINNQKYDKICKNGNIIVKSKNIKVGDLIIIEKDKRIPADVVLIRTTEKTGACFVRTDQLDGETDWKLRLAIPFTQNLAEDSEILDLDFEIFAEKPQKDIHAFVGTYRINTVEGVTDGGLNVENVLWANTVLASGTAIGLVVYTGRETRSVMNTTLPESK</sequence>
<proteinExistence type="predicted"/>
<evidence type="ECO:0000313" key="2">
    <source>
        <dbReference type="WBParaSite" id="ES5_v2.g26500.t1"/>
    </source>
</evidence>